<dbReference type="SUPFAM" id="SSF55729">
    <property type="entry name" value="Acyl-CoA N-acyltransferases (Nat)"/>
    <property type="match status" value="1"/>
</dbReference>
<comment type="catalytic activity">
    <reaction evidence="1">
        <text>ATP-dependent breakage, passage and rejoining of double-stranded DNA.</text>
        <dbReference type="EC" id="5.6.2.2"/>
    </reaction>
</comment>
<dbReference type="InterPro" id="IPR013757">
    <property type="entry name" value="Topo_IIA_A_a_sf"/>
</dbReference>
<dbReference type="Gene3D" id="3.40.630.30">
    <property type="match status" value="1"/>
</dbReference>
<dbReference type="GO" id="GO:0005524">
    <property type="term" value="F:ATP binding"/>
    <property type="evidence" value="ECO:0007669"/>
    <property type="project" value="InterPro"/>
</dbReference>
<dbReference type="InterPro" id="IPR016181">
    <property type="entry name" value="Acyl_CoA_acyltransferase"/>
</dbReference>
<dbReference type="AlphaFoldDB" id="A0AA97GUQ1"/>
<gene>
    <name evidence="2" type="primary">gyrA_1</name>
    <name evidence="2" type="ORF">MP11Mi_08790</name>
</gene>
<organism evidence="2">
    <name type="scientific">Gordonia sp. MP11Mi</name>
    <dbReference type="NCBI Taxonomy" id="3022769"/>
    <lineage>
        <taxon>Bacteria</taxon>
        <taxon>Bacillati</taxon>
        <taxon>Actinomycetota</taxon>
        <taxon>Actinomycetes</taxon>
        <taxon>Mycobacteriales</taxon>
        <taxon>Gordoniaceae</taxon>
        <taxon>Gordonia</taxon>
    </lineage>
</organism>
<protein>
    <submittedName>
        <fullName evidence="2">DNA gyrase subunit A</fullName>
        <ecNumber evidence="2">5.6.2.2</ecNumber>
    </submittedName>
</protein>
<dbReference type="Gene3D" id="1.10.268.10">
    <property type="entry name" value="Topoisomerase, domain 3"/>
    <property type="match status" value="1"/>
</dbReference>
<dbReference type="EMBL" id="CP128986">
    <property type="protein sequence ID" value="WOC11802.1"/>
    <property type="molecule type" value="Genomic_DNA"/>
</dbReference>
<proteinExistence type="predicted"/>
<reference evidence="2" key="1">
    <citation type="submission" date="2023-06" db="EMBL/GenBank/DDBJ databases">
        <title>Gordonia sp. nov. and Pseudochrobactrum sp. nov., two species isolated from the burying beetle Nicrophorus vespilloides.</title>
        <authorList>
            <person name="Poehlein A."/>
            <person name="Guzman J."/>
            <person name="Daniel R."/>
            <person name="Vilcinskas A."/>
        </authorList>
    </citation>
    <scope>NUCLEOTIDE SEQUENCE</scope>
    <source>
        <strain evidence="2">MP11Mi</strain>
    </source>
</reference>
<dbReference type="EC" id="5.6.2.2" evidence="2"/>
<accession>A0AA97GUQ1</accession>
<evidence type="ECO:0000256" key="1">
    <source>
        <dbReference type="ARBA" id="ARBA00000185"/>
    </source>
</evidence>
<name>A0AA97GUQ1_9ACTN</name>
<sequence length="248" mass="26723">MSRTAGALAEDYRSVDLPVTEKSCHDRFMTDLDQATTRRDITDALLTALERRHEVLDTIVDADDRDSAAAAIADLLGKSKLGAEAVLNMSLHQLTKAERRKNQSELDDLNKAITFTLAERPASTGETLDLRPFSADDDADLFTERTAEQGVAGDGSGAPAGEIGDEIARGVGRVDNEDAVWLVAVENDEKVGIVFGELTGGEVDVRIWIRPESRKHGYGVAALRRSRSEIAAHFPGVPMVVRAPGATA</sequence>
<evidence type="ECO:0000313" key="2">
    <source>
        <dbReference type="EMBL" id="WOC11802.1"/>
    </source>
</evidence>
<dbReference type="GO" id="GO:0034335">
    <property type="term" value="F:DNA negative supercoiling activity"/>
    <property type="evidence" value="ECO:0007669"/>
    <property type="project" value="UniProtKB-ARBA"/>
</dbReference>
<dbReference type="SUPFAM" id="SSF56719">
    <property type="entry name" value="Type II DNA topoisomerase"/>
    <property type="match status" value="1"/>
</dbReference>
<dbReference type="InterPro" id="IPR013760">
    <property type="entry name" value="Topo_IIA-like_dom_sf"/>
</dbReference>
<dbReference type="GO" id="GO:0003677">
    <property type="term" value="F:DNA binding"/>
    <property type="evidence" value="ECO:0007669"/>
    <property type="project" value="InterPro"/>
</dbReference>
<keyword evidence="2" id="KW-0413">Isomerase</keyword>